<name>A0A9N8Q2G4_CHRIL</name>
<evidence type="ECO:0000256" key="1">
    <source>
        <dbReference type="SAM" id="MobiDB-lite"/>
    </source>
</evidence>
<evidence type="ECO:0000313" key="3">
    <source>
        <dbReference type="Proteomes" id="UP001154114"/>
    </source>
</evidence>
<feature type="compositionally biased region" description="Pro residues" evidence="1">
    <location>
        <begin position="29"/>
        <end position="40"/>
    </location>
</feature>
<dbReference type="AlphaFoldDB" id="A0A9N8Q2G4"/>
<gene>
    <name evidence="2" type="ORF">CINC_LOCUS8807</name>
</gene>
<feature type="compositionally biased region" description="Basic and acidic residues" evidence="1">
    <location>
        <begin position="116"/>
        <end position="126"/>
    </location>
</feature>
<reference evidence="2" key="1">
    <citation type="submission" date="2021-12" db="EMBL/GenBank/DDBJ databases">
        <authorList>
            <person name="King R."/>
        </authorList>
    </citation>
    <scope>NUCLEOTIDE SEQUENCE</scope>
</reference>
<keyword evidence="3" id="KW-1185">Reference proteome</keyword>
<evidence type="ECO:0000313" key="2">
    <source>
        <dbReference type="EMBL" id="CAD0206515.1"/>
    </source>
</evidence>
<feature type="region of interest" description="Disordered" evidence="1">
    <location>
        <begin position="116"/>
        <end position="259"/>
    </location>
</feature>
<organism evidence="2 3">
    <name type="scientific">Chrysodeixis includens</name>
    <name type="common">Soybean looper</name>
    <name type="synonym">Pseudoplusia includens</name>
    <dbReference type="NCBI Taxonomy" id="689277"/>
    <lineage>
        <taxon>Eukaryota</taxon>
        <taxon>Metazoa</taxon>
        <taxon>Ecdysozoa</taxon>
        <taxon>Arthropoda</taxon>
        <taxon>Hexapoda</taxon>
        <taxon>Insecta</taxon>
        <taxon>Pterygota</taxon>
        <taxon>Neoptera</taxon>
        <taxon>Endopterygota</taxon>
        <taxon>Lepidoptera</taxon>
        <taxon>Glossata</taxon>
        <taxon>Ditrysia</taxon>
        <taxon>Noctuoidea</taxon>
        <taxon>Noctuidae</taxon>
        <taxon>Plusiinae</taxon>
        <taxon>Chrysodeixis</taxon>
    </lineage>
</organism>
<protein>
    <submittedName>
        <fullName evidence="2">Uncharacterized protein</fullName>
    </submittedName>
</protein>
<feature type="compositionally biased region" description="Low complexity" evidence="1">
    <location>
        <begin position="138"/>
        <end position="148"/>
    </location>
</feature>
<dbReference type="Proteomes" id="UP001154114">
    <property type="component" value="Chromosome 28"/>
</dbReference>
<dbReference type="EMBL" id="LR824031">
    <property type="protein sequence ID" value="CAD0206515.1"/>
    <property type="molecule type" value="Genomic_DNA"/>
</dbReference>
<sequence length="435" mass="49276">MAEKEVYAVLSTIPEESFSSECPPRDPPDPPYRPYSPLPPLIIERYPDKHDEPEEYYKKLLKKIKRIYRKLFIENKSIDSDDFDITDAIDNFSGDDFSEENMTDKEMDFENVGKDIEYSERDKSDVEMNVTHADQDNISITSHITISSDGYNADFESSNECDDNSDVNVEESNNIDEQDSDDEEMDEENDLKLRHSGINQDDINDYSNNVSVDKEMSDPSQSEDADNCESSPKSPEETAETNKTNETANLNQDGETDVNTQSMDITGELNEEQINEGVTTNNAEIDQEMNEVNNANEMDLIVKERDRVRASEVIVDNDDQVTRDDEMDVSDDEEDDTFNAGIDYRQITTVAQVHVDGSQQDMCRVSPVYETVTSPILPPGVVIAGDVKGDAVLENKDVHSAIYTLYAKYGLDPYYGGLKQSWTILQRFTNDFAIC</sequence>
<feature type="region of interest" description="Disordered" evidence="1">
    <location>
        <begin position="15"/>
        <end position="47"/>
    </location>
</feature>
<feature type="compositionally biased region" description="Acidic residues" evidence="1">
    <location>
        <begin position="157"/>
        <end position="189"/>
    </location>
</feature>
<dbReference type="OrthoDB" id="7469032at2759"/>
<accession>A0A9N8Q2G4</accession>
<feature type="compositionally biased region" description="Polar residues" evidence="1">
    <location>
        <begin position="197"/>
        <end position="211"/>
    </location>
</feature>
<proteinExistence type="predicted"/>
<feature type="compositionally biased region" description="Low complexity" evidence="1">
    <location>
        <begin position="241"/>
        <end position="251"/>
    </location>
</feature>